<sequence>MPHVPQHFGFGAVAVEYWMAQERTCSTEVTWQCPIKSN</sequence>
<dbReference type="AlphaFoldDB" id="A0A382D702"/>
<evidence type="ECO:0000313" key="1">
    <source>
        <dbReference type="EMBL" id="SVB33824.1"/>
    </source>
</evidence>
<proteinExistence type="predicted"/>
<name>A0A382D702_9ZZZZ</name>
<organism evidence="1">
    <name type="scientific">marine metagenome</name>
    <dbReference type="NCBI Taxonomy" id="408172"/>
    <lineage>
        <taxon>unclassified sequences</taxon>
        <taxon>metagenomes</taxon>
        <taxon>ecological metagenomes</taxon>
    </lineage>
</organism>
<protein>
    <submittedName>
        <fullName evidence="1">Uncharacterized protein</fullName>
    </submittedName>
</protein>
<gene>
    <name evidence="1" type="ORF">METZ01_LOCUS186678</name>
</gene>
<accession>A0A382D702</accession>
<feature type="non-terminal residue" evidence="1">
    <location>
        <position position="38"/>
    </location>
</feature>
<dbReference type="EMBL" id="UINC01037796">
    <property type="protein sequence ID" value="SVB33824.1"/>
    <property type="molecule type" value="Genomic_DNA"/>
</dbReference>
<reference evidence="1" key="1">
    <citation type="submission" date="2018-05" db="EMBL/GenBank/DDBJ databases">
        <authorList>
            <person name="Lanie J.A."/>
            <person name="Ng W.-L."/>
            <person name="Kazmierczak K.M."/>
            <person name="Andrzejewski T.M."/>
            <person name="Davidsen T.M."/>
            <person name="Wayne K.J."/>
            <person name="Tettelin H."/>
            <person name="Glass J.I."/>
            <person name="Rusch D."/>
            <person name="Podicherti R."/>
            <person name="Tsui H.-C.T."/>
            <person name="Winkler M.E."/>
        </authorList>
    </citation>
    <scope>NUCLEOTIDE SEQUENCE</scope>
</reference>